<comment type="similarity">
    <text evidence="2">Belongs to the SURF6 family.</text>
</comment>
<evidence type="ECO:0000259" key="7">
    <source>
        <dbReference type="Pfam" id="PF15459"/>
    </source>
</evidence>
<dbReference type="EMBL" id="JAEPRC010001280">
    <property type="protein sequence ID" value="KAG2189667.1"/>
    <property type="molecule type" value="Genomic_DNA"/>
</dbReference>
<evidence type="ECO:0000256" key="1">
    <source>
        <dbReference type="ARBA" id="ARBA00004123"/>
    </source>
</evidence>
<feature type="region of interest" description="Disordered" evidence="5">
    <location>
        <begin position="43"/>
        <end position="157"/>
    </location>
</feature>
<reference evidence="8" key="1">
    <citation type="submission" date="2020-12" db="EMBL/GenBank/DDBJ databases">
        <title>Metabolic potential, ecology and presence of endohyphal bacteria is reflected in genomic diversity of Mucoromycotina.</title>
        <authorList>
            <person name="Muszewska A."/>
            <person name="Okrasinska A."/>
            <person name="Steczkiewicz K."/>
            <person name="Drgas O."/>
            <person name="Orlowska M."/>
            <person name="Perlinska-Lenart U."/>
            <person name="Aleksandrzak-Piekarczyk T."/>
            <person name="Szatraj K."/>
            <person name="Zielenkiewicz U."/>
            <person name="Pilsyk S."/>
            <person name="Malc E."/>
            <person name="Mieczkowski P."/>
            <person name="Kruszewska J.S."/>
            <person name="Biernat P."/>
            <person name="Pawlowska J."/>
        </authorList>
    </citation>
    <scope>NUCLEOTIDE SEQUENCE</scope>
    <source>
        <strain evidence="8">CBS 226.32</strain>
    </source>
</reference>
<dbReference type="AlphaFoldDB" id="A0A8H7UPU7"/>
<keyword evidence="9" id="KW-1185">Reference proteome</keyword>
<feature type="region of interest" description="Disordered" evidence="5">
    <location>
        <begin position="172"/>
        <end position="220"/>
    </location>
</feature>
<dbReference type="PANTHER" id="PTHR14369:SF0">
    <property type="entry name" value="SURFEIT LOCUS PROTEIN 6"/>
    <property type="match status" value="1"/>
</dbReference>
<feature type="coiled-coil region" evidence="4">
    <location>
        <begin position="271"/>
        <end position="298"/>
    </location>
</feature>
<dbReference type="GO" id="GO:0042273">
    <property type="term" value="P:ribosomal large subunit biogenesis"/>
    <property type="evidence" value="ECO:0007669"/>
    <property type="project" value="TreeGrafter"/>
</dbReference>
<dbReference type="Proteomes" id="UP000650833">
    <property type="component" value="Unassembled WGS sequence"/>
</dbReference>
<feature type="compositionally biased region" description="Acidic residues" evidence="5">
    <location>
        <begin position="100"/>
        <end position="117"/>
    </location>
</feature>
<evidence type="ECO:0000256" key="3">
    <source>
        <dbReference type="ARBA" id="ARBA00023242"/>
    </source>
</evidence>
<comment type="subcellular location">
    <subcellularLocation>
        <location evidence="1">Nucleus</location>
    </subcellularLocation>
</comment>
<feature type="domain" description="Ribosomal RNA-processing protein 14 N-terminal" evidence="7">
    <location>
        <begin position="13"/>
        <end position="72"/>
    </location>
</feature>
<evidence type="ECO:0000259" key="6">
    <source>
        <dbReference type="Pfam" id="PF04935"/>
    </source>
</evidence>
<feature type="region of interest" description="Disordered" evidence="5">
    <location>
        <begin position="360"/>
        <end position="415"/>
    </location>
</feature>
<dbReference type="InterPro" id="IPR029190">
    <property type="entry name" value="Rrp14/SURF6_C"/>
</dbReference>
<feature type="compositionally biased region" description="Basic and acidic residues" evidence="5">
    <location>
        <begin position="360"/>
        <end position="372"/>
    </location>
</feature>
<evidence type="ECO:0000256" key="2">
    <source>
        <dbReference type="ARBA" id="ARBA00005904"/>
    </source>
</evidence>
<feature type="compositionally biased region" description="Basic and acidic residues" evidence="5">
    <location>
        <begin position="188"/>
        <end position="220"/>
    </location>
</feature>
<dbReference type="OrthoDB" id="444809at2759"/>
<dbReference type="GO" id="GO:0003677">
    <property type="term" value="F:DNA binding"/>
    <property type="evidence" value="ECO:0007669"/>
    <property type="project" value="TreeGrafter"/>
</dbReference>
<dbReference type="InterPro" id="IPR029188">
    <property type="entry name" value="Rrp14_N"/>
</dbReference>
<dbReference type="Pfam" id="PF15459">
    <property type="entry name" value="RRP14"/>
    <property type="match status" value="1"/>
</dbReference>
<dbReference type="InterPro" id="IPR007019">
    <property type="entry name" value="SURF6"/>
</dbReference>
<feature type="compositionally biased region" description="Basic and acidic residues" evidence="5">
    <location>
        <begin position="82"/>
        <end position="99"/>
    </location>
</feature>
<evidence type="ECO:0000313" key="9">
    <source>
        <dbReference type="Proteomes" id="UP000650833"/>
    </source>
</evidence>
<sequence>MVQNHIIDTLSDRLMHDVQIFDDLLKLIPAKFYVMDKSEEANGKFQYNKRKKAPKQAIKEATKKAKKAKLDPSNAKSITEVQEEKAKQLAEEEQNKSDAESADEEEVEDDDDDDVQEESEKMEIDSGAFSGLDDNESITTDSAIPQEPANVQPMEKSDIAQLRNRLHERISQLRQKRNAPGANTANPRSREDILAARNKKKEDRKKAIKAQKEKGGKAASEELVKFDDRKVFTDKTRPSADSVKMDGDIFFGKLAVGGDKDQKKKKGPSDAKTQLKMLEAKKEKIDKLKEENKSKAEEMIEKEEWNKVIALATGEKPKDDAKLLKKTIKRQEKLKTKSGQEWNKRIEKVKYDEKKHIKKREENIKAKADEKKNKKRGIKVKPTAAKKARPGFEGGKRSKGGKVTKPSAPNNKGKK</sequence>
<feature type="compositionally biased region" description="Basic residues" evidence="5">
    <location>
        <begin position="373"/>
        <end position="389"/>
    </location>
</feature>
<accession>A0A8H7UPU7</accession>
<dbReference type="GO" id="GO:0003723">
    <property type="term" value="F:RNA binding"/>
    <property type="evidence" value="ECO:0007669"/>
    <property type="project" value="TreeGrafter"/>
</dbReference>
<feature type="domain" description="Ribosomal RNA-processing protein 14/surfeit locus protein 6 C-terminal" evidence="6">
    <location>
        <begin position="191"/>
        <end position="376"/>
    </location>
</feature>
<dbReference type="Pfam" id="PF04935">
    <property type="entry name" value="SURF6"/>
    <property type="match status" value="1"/>
</dbReference>
<organism evidence="8 9">
    <name type="scientific">Mucor plumbeus</name>
    <dbReference type="NCBI Taxonomy" id="97098"/>
    <lineage>
        <taxon>Eukaryota</taxon>
        <taxon>Fungi</taxon>
        <taxon>Fungi incertae sedis</taxon>
        <taxon>Mucoromycota</taxon>
        <taxon>Mucoromycotina</taxon>
        <taxon>Mucoromycetes</taxon>
        <taxon>Mucorales</taxon>
        <taxon>Mucorineae</taxon>
        <taxon>Mucoraceae</taxon>
        <taxon>Mucor</taxon>
    </lineage>
</organism>
<evidence type="ECO:0000256" key="5">
    <source>
        <dbReference type="SAM" id="MobiDB-lite"/>
    </source>
</evidence>
<evidence type="ECO:0008006" key="10">
    <source>
        <dbReference type="Google" id="ProtNLM"/>
    </source>
</evidence>
<dbReference type="PANTHER" id="PTHR14369">
    <property type="entry name" value="SURFEIT LOCUS PROTEIN 6"/>
    <property type="match status" value="1"/>
</dbReference>
<protein>
    <recommendedName>
        <fullName evidence="10">SURF6-domain-containing protein</fullName>
    </recommendedName>
</protein>
<evidence type="ECO:0000256" key="4">
    <source>
        <dbReference type="SAM" id="Coils"/>
    </source>
</evidence>
<keyword evidence="3" id="KW-0539">Nucleus</keyword>
<evidence type="ECO:0000313" key="8">
    <source>
        <dbReference type="EMBL" id="KAG2189667.1"/>
    </source>
</evidence>
<keyword evidence="4" id="KW-0175">Coiled coil</keyword>
<gene>
    <name evidence="8" type="ORF">INT46_005348</name>
</gene>
<comment type="caution">
    <text evidence="8">The sequence shown here is derived from an EMBL/GenBank/DDBJ whole genome shotgun (WGS) entry which is preliminary data.</text>
</comment>
<dbReference type="GO" id="GO:0005730">
    <property type="term" value="C:nucleolus"/>
    <property type="evidence" value="ECO:0007669"/>
    <property type="project" value="TreeGrafter"/>
</dbReference>
<proteinExistence type="inferred from homology"/>
<dbReference type="GO" id="GO:0042274">
    <property type="term" value="P:ribosomal small subunit biogenesis"/>
    <property type="evidence" value="ECO:0007669"/>
    <property type="project" value="TreeGrafter"/>
</dbReference>
<name>A0A8H7UPU7_9FUNG</name>